<dbReference type="HOGENOM" id="CLU_050107_0_0_1"/>
<dbReference type="Gene3D" id="3.30.460.10">
    <property type="entry name" value="Beta Polymerase, domain 2"/>
    <property type="match status" value="1"/>
</dbReference>
<dbReference type="FunFam" id="3.30.460.10:FF:000044">
    <property type="entry name" value="ATPase synthesis protein 25, mitochondrial"/>
    <property type="match status" value="1"/>
</dbReference>
<comment type="similarity">
    <text evidence="3 8">Belongs to the ATP25 family.</text>
</comment>
<dbReference type="InterPro" id="IPR040152">
    <property type="entry name" value="Atp25"/>
</dbReference>
<dbReference type="InterPro" id="IPR043519">
    <property type="entry name" value="NT_sf"/>
</dbReference>
<sequence>MPWYLQLNPPPTEQSPLSPRQAIPPIPDHSPEILPSLLDWISVTLGIDDLTLMDLRALDPPPALGANLIMIIGTARSEKHLHVSADGLCRWLRASSHNITPTADGLLGRQELKVKLRRRAKRARLMSAVGGKGNETELEEGIRTGWVCVNLGRLKGGELPLTQAEEEAQKKIVGFGSRTNGCHVVVQLMTEEKREEMDLEKLWMGILNRSLKAKEDLMKNGEEEGQEEVENKMDVDAVEDGGDDGKVIDEGKLVDGKYVPFSPAFAKSTTRRNVRA</sequence>
<dbReference type="eggNOG" id="ENOG502RGZN">
    <property type="taxonomic scope" value="Eukaryota"/>
</dbReference>
<gene>
    <name evidence="10" type="ORF">SEPMUDRAFT_52123</name>
</gene>
<name>N1QDQ5_SPHMS</name>
<evidence type="ECO:0000256" key="4">
    <source>
        <dbReference type="ARBA" id="ARBA00022792"/>
    </source>
</evidence>
<dbReference type="AlphaFoldDB" id="N1QDQ5"/>
<evidence type="ECO:0000256" key="3">
    <source>
        <dbReference type="ARBA" id="ARBA00010787"/>
    </source>
</evidence>
<evidence type="ECO:0000256" key="1">
    <source>
        <dbReference type="ARBA" id="ARBA00003470"/>
    </source>
</evidence>
<evidence type="ECO:0000256" key="2">
    <source>
        <dbReference type="ARBA" id="ARBA00004443"/>
    </source>
</evidence>
<dbReference type="Proteomes" id="UP000016931">
    <property type="component" value="Unassembled WGS sequence"/>
</dbReference>
<keyword evidence="11" id="KW-1185">Reference proteome</keyword>
<evidence type="ECO:0000256" key="9">
    <source>
        <dbReference type="SAM" id="MobiDB-lite"/>
    </source>
</evidence>
<keyword evidence="7 8" id="KW-0472">Membrane</keyword>
<evidence type="ECO:0000256" key="5">
    <source>
        <dbReference type="ARBA" id="ARBA00022946"/>
    </source>
</evidence>
<keyword evidence="5 8" id="KW-0809">Transit peptide</keyword>
<accession>N1QDQ5</accession>
<evidence type="ECO:0000256" key="8">
    <source>
        <dbReference type="RuleBase" id="RU367062"/>
    </source>
</evidence>
<dbReference type="GO" id="GO:0140053">
    <property type="term" value="P:mitochondrial gene expression"/>
    <property type="evidence" value="ECO:0007669"/>
    <property type="project" value="UniProtKB-UniRule"/>
</dbReference>
<organism evidence="10 11">
    <name type="scientific">Sphaerulina musiva (strain SO2202)</name>
    <name type="common">Poplar stem canker fungus</name>
    <name type="synonym">Septoria musiva</name>
    <dbReference type="NCBI Taxonomy" id="692275"/>
    <lineage>
        <taxon>Eukaryota</taxon>
        <taxon>Fungi</taxon>
        <taxon>Dikarya</taxon>
        <taxon>Ascomycota</taxon>
        <taxon>Pezizomycotina</taxon>
        <taxon>Dothideomycetes</taxon>
        <taxon>Dothideomycetidae</taxon>
        <taxon>Mycosphaerellales</taxon>
        <taxon>Mycosphaerellaceae</taxon>
        <taxon>Sphaerulina</taxon>
    </lineage>
</organism>
<protein>
    <recommendedName>
        <fullName evidence="8">ATPase synthesis protein 25</fullName>
    </recommendedName>
</protein>
<dbReference type="STRING" id="692275.N1QDQ5"/>
<proteinExistence type="inferred from homology"/>
<dbReference type="RefSeq" id="XP_016757782.1">
    <property type="nucleotide sequence ID" value="XM_016909215.1"/>
</dbReference>
<dbReference type="GeneID" id="27906352"/>
<dbReference type="GO" id="GO:0048255">
    <property type="term" value="P:mRNA stabilization"/>
    <property type="evidence" value="ECO:0007669"/>
    <property type="project" value="TreeGrafter"/>
</dbReference>
<dbReference type="GO" id="GO:0005743">
    <property type="term" value="C:mitochondrial inner membrane"/>
    <property type="evidence" value="ECO:0007669"/>
    <property type="project" value="UniProtKB-SubCell"/>
</dbReference>
<keyword evidence="6 8" id="KW-0496">Mitochondrion</keyword>
<comment type="function">
    <text evidence="8">Mitochondrial mRNA stabilization factor.</text>
</comment>
<dbReference type="PANTHER" id="PTHR28087:SF1">
    <property type="entry name" value="ATPASE SYNTHESIS PROTEIN 25, MITOCHONDRIAL"/>
    <property type="match status" value="1"/>
</dbReference>
<evidence type="ECO:0000313" key="11">
    <source>
        <dbReference type="Proteomes" id="UP000016931"/>
    </source>
</evidence>
<dbReference type="OrthoDB" id="107372at2759"/>
<comment type="subcellular location">
    <subcellularLocation>
        <location evidence="2 8">Mitochondrion inner membrane</location>
        <topology evidence="2 8">Peripheral membrane protein</topology>
        <orientation evidence="2 8">Matrix side</orientation>
    </subcellularLocation>
</comment>
<dbReference type="PANTHER" id="PTHR28087">
    <property type="entry name" value="ATPASE SYNTHESIS PROTEIN 25, MITOCHONDRIAL"/>
    <property type="match status" value="1"/>
</dbReference>
<reference evidence="10 11" key="1">
    <citation type="journal article" date="2012" name="PLoS Pathog.">
        <title>Diverse lifestyles and strategies of plant pathogenesis encoded in the genomes of eighteen Dothideomycetes fungi.</title>
        <authorList>
            <person name="Ohm R.A."/>
            <person name="Feau N."/>
            <person name="Henrissat B."/>
            <person name="Schoch C.L."/>
            <person name="Horwitz B.A."/>
            <person name="Barry K.W."/>
            <person name="Condon B.J."/>
            <person name="Copeland A.C."/>
            <person name="Dhillon B."/>
            <person name="Glaser F."/>
            <person name="Hesse C.N."/>
            <person name="Kosti I."/>
            <person name="LaButti K."/>
            <person name="Lindquist E.A."/>
            <person name="Lucas S."/>
            <person name="Salamov A.A."/>
            <person name="Bradshaw R.E."/>
            <person name="Ciuffetti L."/>
            <person name="Hamelin R.C."/>
            <person name="Kema G.H.J."/>
            <person name="Lawrence C."/>
            <person name="Scott J.A."/>
            <person name="Spatafora J.W."/>
            <person name="Turgeon B.G."/>
            <person name="de Wit P.J.G.M."/>
            <person name="Zhong S."/>
            <person name="Goodwin S.B."/>
            <person name="Grigoriev I.V."/>
        </authorList>
    </citation>
    <scope>NUCLEOTIDE SEQUENCE [LARGE SCALE GENOMIC DNA]</scope>
    <source>
        <strain evidence="10 11">SO2202</strain>
    </source>
</reference>
<comment type="function">
    <text evidence="1">Probable mitochondrial mRNA stabilization factor.</text>
</comment>
<feature type="region of interest" description="Disordered" evidence="9">
    <location>
        <begin position="219"/>
        <end position="246"/>
    </location>
</feature>
<evidence type="ECO:0000256" key="6">
    <source>
        <dbReference type="ARBA" id="ARBA00023128"/>
    </source>
</evidence>
<feature type="region of interest" description="Disordered" evidence="9">
    <location>
        <begin position="1"/>
        <end position="21"/>
    </location>
</feature>
<evidence type="ECO:0000313" key="10">
    <source>
        <dbReference type="EMBL" id="EMF09661.1"/>
    </source>
</evidence>
<dbReference type="EMBL" id="KB456269">
    <property type="protein sequence ID" value="EMF09661.1"/>
    <property type="molecule type" value="Genomic_DNA"/>
</dbReference>
<evidence type="ECO:0000256" key="7">
    <source>
        <dbReference type="ARBA" id="ARBA00023136"/>
    </source>
</evidence>
<dbReference type="OMA" id="THIDNEM"/>
<keyword evidence="4 8" id="KW-0999">Mitochondrion inner membrane</keyword>